<dbReference type="GO" id="GO:0046872">
    <property type="term" value="F:metal ion binding"/>
    <property type="evidence" value="ECO:0007669"/>
    <property type="project" value="UniProtKB-KW"/>
</dbReference>
<evidence type="ECO:0000256" key="6">
    <source>
        <dbReference type="ARBA" id="ARBA00022842"/>
    </source>
</evidence>
<evidence type="ECO:0000256" key="7">
    <source>
        <dbReference type="ARBA" id="ARBA00023029"/>
    </source>
</evidence>
<evidence type="ECO:0000256" key="11">
    <source>
        <dbReference type="HAMAP-Rule" id="MF_00938"/>
    </source>
</evidence>
<evidence type="ECO:0000259" key="13">
    <source>
        <dbReference type="PROSITE" id="PS50880"/>
    </source>
</evidence>
<dbReference type="SMART" id="SM00387">
    <property type="entry name" value="HATPase_c"/>
    <property type="match status" value="1"/>
</dbReference>
<sequence>MEDNGDLFGSEPERPRPAAPGPEPRSPAAPAKAPAASGDAPRNGTLSETGYDASAIEVLEGLEPVRRRPGMYIGGTDERALHHLFAEVIDNAMDEAVAGHATFIDVELFEDGSIAVTDNGRGIPIDPHPKFPGKSALEVIMTTLHAGGKFDSKAYETSGGLHGVGVSVVNALSDRLEVEVARSKTLYRQVFSRGLPQGPLETVGPVANRRGTRVRFHPDAQIFGEGAHFSPARLFRMARSKAYLFGGVEIRWRCAPALLKPEGDVAAEAVFRFPGGLRDYLGREIEGKDLVAEPIFSGKITKEGSHGSLEWAVAWLATGEDGFSSSYCNTIPTSEGGTHEQGLRIALLRGLRDHAERIGQSKRMAQVTSDDVMATCAAMLSVFIREPEFQGQTKDKLATVEAHRIVENAVRDAFDHWLAAAPQQALRLLDWSVDRAEERLRRRLEKEVSRKTATRKLRLPGKLADCSHAGAAGSELFIVEGDSAGGSAKQARNRANQAILPLRGKILNVANATREKLHQNQQLADLILALGCGIGTQFREDDLRYEKVIVMTDADVDGAHIASLLVTFFWRQMPRLIEKGHLYLAVPPLYRLQHGGKSVYARNDAHKDELLETVFKGKKPEISRFKGLGEMMPQQLKETTMDPAKRILLKVMVDHEAKEETSDTVERLMGNKPEARFTFIQERAAFAGELIDL</sequence>
<evidence type="ECO:0000256" key="9">
    <source>
        <dbReference type="ARBA" id="ARBA00023235"/>
    </source>
</evidence>
<proteinExistence type="inferred from homology"/>
<evidence type="ECO:0000256" key="5">
    <source>
        <dbReference type="ARBA" id="ARBA00022840"/>
    </source>
</evidence>
<dbReference type="InterPro" id="IPR006171">
    <property type="entry name" value="TOPRIM_dom"/>
</dbReference>
<dbReference type="FunFam" id="3.30.230.10:FF:000047">
    <property type="entry name" value="DNA topoisomerase 4 subunit B"/>
    <property type="match status" value="1"/>
</dbReference>
<feature type="binding site" evidence="11">
    <location>
        <position position="51"/>
    </location>
    <ligand>
        <name>ATP</name>
        <dbReference type="ChEBI" id="CHEBI:30616"/>
    </ligand>
</feature>
<dbReference type="InterPro" id="IPR018522">
    <property type="entry name" value="TopoIIA_CS"/>
</dbReference>
<dbReference type="Pfam" id="PF00204">
    <property type="entry name" value="DNA_gyraseB"/>
    <property type="match status" value="1"/>
</dbReference>
<evidence type="ECO:0000256" key="8">
    <source>
        <dbReference type="ARBA" id="ARBA00023125"/>
    </source>
</evidence>
<dbReference type="GO" id="GO:0003918">
    <property type="term" value="F:DNA topoisomerase type II (double strand cut, ATP-hydrolyzing) activity"/>
    <property type="evidence" value="ECO:0007669"/>
    <property type="project" value="UniProtKB-UniRule"/>
</dbReference>
<evidence type="ECO:0000256" key="2">
    <source>
        <dbReference type="ARBA" id="ARBA00001946"/>
    </source>
</evidence>
<dbReference type="CDD" id="cd00822">
    <property type="entry name" value="TopoII_Trans_DNA_gyrase"/>
    <property type="match status" value="1"/>
</dbReference>
<dbReference type="InterPro" id="IPR036890">
    <property type="entry name" value="HATPase_C_sf"/>
</dbReference>
<dbReference type="PRINTS" id="PR00418">
    <property type="entry name" value="TPI2FAMILY"/>
</dbReference>
<dbReference type="EMBL" id="LMAR01000074">
    <property type="protein sequence ID" value="KQK28399.1"/>
    <property type="molecule type" value="Genomic_DNA"/>
</dbReference>
<dbReference type="GO" id="GO:0005524">
    <property type="term" value="F:ATP binding"/>
    <property type="evidence" value="ECO:0007669"/>
    <property type="project" value="UniProtKB-UniRule"/>
</dbReference>
<dbReference type="GO" id="GO:0003677">
    <property type="term" value="F:DNA binding"/>
    <property type="evidence" value="ECO:0007669"/>
    <property type="project" value="UniProtKB-UniRule"/>
</dbReference>
<dbReference type="NCBIfam" id="TIGR01055">
    <property type="entry name" value="parE_Gneg"/>
    <property type="match status" value="1"/>
</dbReference>
<dbReference type="Proteomes" id="UP000190130">
    <property type="component" value="Unassembled WGS sequence"/>
</dbReference>
<keyword evidence="8 11" id="KW-0238">DNA-binding</keyword>
<keyword evidence="7 11" id="KW-0799">Topoisomerase</keyword>
<feature type="site" description="Interaction with DNA" evidence="11">
    <location>
        <position position="560"/>
    </location>
</feature>
<dbReference type="InterPro" id="IPR002288">
    <property type="entry name" value="DNA_gyrase_B_C"/>
</dbReference>
<dbReference type="HAMAP" id="MF_00938">
    <property type="entry name" value="ParE_type1"/>
    <property type="match status" value="1"/>
</dbReference>
<dbReference type="STRING" id="53254.SAMN05660750_01270"/>
<dbReference type="PROSITE" id="PS00177">
    <property type="entry name" value="TOPOISOMERASE_II"/>
    <property type="match status" value="1"/>
</dbReference>
<evidence type="ECO:0000313" key="16">
    <source>
        <dbReference type="Proteomes" id="UP000051562"/>
    </source>
</evidence>
<feature type="domain" description="Toprim" evidence="13">
    <location>
        <begin position="474"/>
        <end position="588"/>
    </location>
</feature>
<evidence type="ECO:0000256" key="4">
    <source>
        <dbReference type="ARBA" id="ARBA00022741"/>
    </source>
</evidence>
<feature type="binding site" evidence="11">
    <location>
        <begin position="160"/>
        <end position="166"/>
    </location>
    <ligand>
        <name>ATP</name>
        <dbReference type="ChEBI" id="CHEBI:30616"/>
    </ligand>
</feature>
<dbReference type="InterPro" id="IPR014721">
    <property type="entry name" value="Ribsml_uS5_D2-typ_fold_subgr"/>
</dbReference>
<dbReference type="PANTHER" id="PTHR45866:SF4">
    <property type="entry name" value="DNA TOPOISOMERASE 4 SUBUNIT B"/>
    <property type="match status" value="1"/>
</dbReference>
<keyword evidence="6" id="KW-0460">Magnesium</keyword>
<comment type="subunit">
    <text evidence="10 11">Heterotetramer composed of ParC and ParE.</text>
</comment>
<protein>
    <recommendedName>
        <fullName evidence="11">DNA topoisomerase 4 subunit B</fullName>
        <ecNumber evidence="11">5.6.2.2</ecNumber>
    </recommendedName>
    <alternativeName>
        <fullName evidence="11">Topoisomerase IV subunit B</fullName>
    </alternativeName>
</protein>
<evidence type="ECO:0000256" key="3">
    <source>
        <dbReference type="ARBA" id="ARBA00022723"/>
    </source>
</evidence>
<feature type="compositionally biased region" description="Low complexity" evidence="12">
    <location>
        <begin position="28"/>
        <end position="41"/>
    </location>
</feature>
<gene>
    <name evidence="11" type="primary">parE</name>
    <name evidence="14" type="ORF">ARD30_22190</name>
    <name evidence="15" type="ORF">SAMN05660750_01270</name>
</gene>
<evidence type="ECO:0000256" key="10">
    <source>
        <dbReference type="ARBA" id="ARBA00063644"/>
    </source>
</evidence>
<dbReference type="InterPro" id="IPR020568">
    <property type="entry name" value="Ribosomal_Su5_D2-typ_SF"/>
</dbReference>
<dbReference type="FunFam" id="3.30.565.10:FF:000002">
    <property type="entry name" value="DNA gyrase subunit B"/>
    <property type="match status" value="1"/>
</dbReference>
<dbReference type="EC" id="5.6.2.2" evidence="11"/>
<dbReference type="InterPro" id="IPR005737">
    <property type="entry name" value="TopoIV_B_Gneg"/>
</dbReference>
<dbReference type="Gene3D" id="3.40.50.670">
    <property type="match status" value="1"/>
</dbReference>
<comment type="function">
    <text evidence="11">Topoisomerase IV is essential for chromosome segregation. It relaxes supercoiled DNA. Performs the decatenation events required during the replication of a circular DNA molecule.</text>
</comment>
<feature type="binding site" evidence="11">
    <location>
        <position position="91"/>
    </location>
    <ligand>
        <name>ATP</name>
        <dbReference type="ChEBI" id="CHEBI:30616"/>
    </ligand>
</feature>
<dbReference type="Gene3D" id="3.30.565.10">
    <property type="entry name" value="Histidine kinase-like ATPase, C-terminal domain"/>
    <property type="match status" value="1"/>
</dbReference>
<name>A0A0Q3I061_9HYPH</name>
<evidence type="ECO:0000256" key="12">
    <source>
        <dbReference type="SAM" id="MobiDB-lite"/>
    </source>
</evidence>
<dbReference type="SMART" id="SM00433">
    <property type="entry name" value="TOP2c"/>
    <property type="match status" value="1"/>
</dbReference>
<dbReference type="PANTHER" id="PTHR45866">
    <property type="entry name" value="DNA GYRASE/TOPOISOMERASE SUBUNIT B"/>
    <property type="match status" value="1"/>
</dbReference>
<dbReference type="InterPro" id="IPR003594">
    <property type="entry name" value="HATPase_dom"/>
</dbReference>
<feature type="region of interest" description="Disordered" evidence="12">
    <location>
        <begin position="1"/>
        <end position="49"/>
    </location>
</feature>
<dbReference type="InterPro" id="IPR001241">
    <property type="entry name" value="Topo_IIA"/>
</dbReference>
<dbReference type="RefSeq" id="WP_055730306.1">
    <property type="nucleotide sequence ID" value="NZ_FUYX01000003.1"/>
</dbReference>
<dbReference type="InterPro" id="IPR013506">
    <property type="entry name" value="Topo_IIA_bsu_dom2"/>
</dbReference>
<dbReference type="InterPro" id="IPR013760">
    <property type="entry name" value="Topo_IIA-like_dom_sf"/>
</dbReference>
<dbReference type="InterPro" id="IPR000565">
    <property type="entry name" value="Topo_IIA_B"/>
</dbReference>
<dbReference type="SUPFAM" id="SSF54211">
    <property type="entry name" value="Ribosomal protein S5 domain 2-like"/>
    <property type="match status" value="1"/>
</dbReference>
<evidence type="ECO:0000256" key="1">
    <source>
        <dbReference type="ARBA" id="ARBA00000185"/>
    </source>
</evidence>
<dbReference type="EMBL" id="FUYX01000003">
    <property type="protein sequence ID" value="SKB56640.1"/>
    <property type="molecule type" value="Genomic_DNA"/>
</dbReference>
<evidence type="ECO:0000313" key="17">
    <source>
        <dbReference type="Proteomes" id="UP000190130"/>
    </source>
</evidence>
<comment type="catalytic activity">
    <reaction evidence="1 11">
        <text>ATP-dependent breakage, passage and rejoining of double-stranded DNA.</text>
        <dbReference type="EC" id="5.6.2.2"/>
    </reaction>
</comment>
<dbReference type="InterPro" id="IPR013759">
    <property type="entry name" value="Topo_IIA_B_C"/>
</dbReference>
<dbReference type="GO" id="GO:0005694">
    <property type="term" value="C:chromosome"/>
    <property type="evidence" value="ECO:0007669"/>
    <property type="project" value="InterPro"/>
</dbReference>
<accession>A0A0Q3I061</accession>
<dbReference type="Pfam" id="PF02518">
    <property type="entry name" value="HATPase_c"/>
    <property type="match status" value="1"/>
</dbReference>
<organism evidence="14 16">
    <name type="scientific">Bosea thiooxidans</name>
    <dbReference type="NCBI Taxonomy" id="53254"/>
    <lineage>
        <taxon>Bacteria</taxon>
        <taxon>Pseudomonadati</taxon>
        <taxon>Pseudomonadota</taxon>
        <taxon>Alphaproteobacteria</taxon>
        <taxon>Hyphomicrobiales</taxon>
        <taxon>Boseaceae</taxon>
        <taxon>Bosea</taxon>
    </lineage>
</organism>
<dbReference type="FunFam" id="3.40.50.670:FF:000006">
    <property type="entry name" value="DNA topoisomerase (ATP-hydrolyzing)"/>
    <property type="match status" value="1"/>
</dbReference>
<feature type="binding site" evidence="11">
    <location>
        <position position="394"/>
    </location>
    <ligand>
        <name>ATP</name>
        <dbReference type="ChEBI" id="CHEBI:30616"/>
    </ligand>
</feature>
<dbReference type="Gene3D" id="3.30.230.10">
    <property type="match status" value="1"/>
</dbReference>
<dbReference type="GO" id="GO:0007059">
    <property type="term" value="P:chromosome segregation"/>
    <property type="evidence" value="ECO:0007669"/>
    <property type="project" value="UniProtKB-UniRule"/>
</dbReference>
<keyword evidence="3" id="KW-0479">Metal-binding</keyword>
<keyword evidence="16" id="KW-1185">Reference proteome</keyword>
<evidence type="ECO:0000313" key="15">
    <source>
        <dbReference type="EMBL" id="SKB56640.1"/>
    </source>
</evidence>
<dbReference type="CDD" id="cd16928">
    <property type="entry name" value="HATPase_GyrB-like"/>
    <property type="match status" value="1"/>
</dbReference>
<feature type="binding site" evidence="11">
    <location>
        <position position="118"/>
    </location>
    <ligand>
        <name>ATP</name>
        <dbReference type="ChEBI" id="CHEBI:30616"/>
    </ligand>
</feature>
<keyword evidence="9 11" id="KW-0413">Isomerase</keyword>
<feature type="compositionally biased region" description="Pro residues" evidence="12">
    <location>
        <begin position="17"/>
        <end position="27"/>
    </location>
</feature>
<keyword evidence="5 11" id="KW-0067">ATP-binding</keyword>
<evidence type="ECO:0000313" key="14">
    <source>
        <dbReference type="EMBL" id="KQK28399.1"/>
    </source>
</evidence>
<dbReference type="PROSITE" id="PS50880">
    <property type="entry name" value="TOPRIM"/>
    <property type="match status" value="1"/>
</dbReference>
<dbReference type="SUPFAM" id="SSF56719">
    <property type="entry name" value="Type II DNA topoisomerase"/>
    <property type="match status" value="1"/>
</dbReference>
<dbReference type="SUPFAM" id="SSF55874">
    <property type="entry name" value="ATPase domain of HSP90 chaperone/DNA topoisomerase II/histidine kinase"/>
    <property type="match status" value="1"/>
</dbReference>
<dbReference type="PRINTS" id="PR01159">
    <property type="entry name" value="DNAGYRASEB"/>
</dbReference>
<feature type="site" description="Interaction with DNA" evidence="11">
    <location>
        <position position="508"/>
    </location>
</feature>
<dbReference type="OrthoDB" id="9802808at2"/>
<reference evidence="15 17" key="2">
    <citation type="submission" date="2017-02" db="EMBL/GenBank/DDBJ databases">
        <authorList>
            <person name="Peterson S.W."/>
        </authorList>
    </citation>
    <scope>NUCLEOTIDE SEQUENCE [LARGE SCALE GENOMIC DNA]</scope>
    <source>
        <strain evidence="15 17">DSM 9653</strain>
    </source>
</reference>
<feature type="site" description="Interaction with DNA" evidence="11">
    <location>
        <position position="676"/>
    </location>
</feature>
<comment type="similarity">
    <text evidence="11">Belongs to the type II topoisomerase family. ParE type 1 subfamily.</text>
</comment>
<dbReference type="Proteomes" id="UP000051562">
    <property type="component" value="Unassembled WGS sequence"/>
</dbReference>
<dbReference type="AlphaFoldDB" id="A0A0Q3I061"/>
<keyword evidence="4 11" id="KW-0547">Nucleotide-binding</keyword>
<dbReference type="Pfam" id="PF00986">
    <property type="entry name" value="DNA_gyraseB_C"/>
    <property type="match status" value="1"/>
</dbReference>
<reference evidence="14 16" key="1">
    <citation type="submission" date="2015-10" db="EMBL/GenBank/DDBJ databases">
        <title>Draft genome of Bosea thiooxidans.</title>
        <authorList>
            <person name="Wang X."/>
        </authorList>
    </citation>
    <scope>NUCLEOTIDE SEQUENCE [LARGE SCALE GENOMIC DNA]</scope>
    <source>
        <strain evidence="14 16">CGMCC 9174</strain>
    </source>
</reference>
<dbReference type="Pfam" id="PF01751">
    <property type="entry name" value="Toprim"/>
    <property type="match status" value="1"/>
</dbReference>
<comment type="cofactor">
    <cofactor evidence="2">
        <name>Mg(2+)</name>
        <dbReference type="ChEBI" id="CHEBI:18420"/>
    </cofactor>
</comment>
<dbReference type="GO" id="GO:0006265">
    <property type="term" value="P:DNA topological change"/>
    <property type="evidence" value="ECO:0007669"/>
    <property type="project" value="UniProtKB-UniRule"/>
</dbReference>